<gene>
    <name evidence="1" type="ORF">HGA02_00940</name>
</gene>
<evidence type="ECO:0000313" key="2">
    <source>
        <dbReference type="Proteomes" id="UP000777774"/>
    </source>
</evidence>
<sequence>MAIVKYPRYRQYEGQRIQTNDTVMGLLAGSALASRTLGLTSGSDLVLSQIFPQIPHIERFNLKTATAQSVLDNAEPLLGILAVPQVLAIHEDLLRSMLELLAEAEPRFKPLLDNFKTFNAHERIESATGAALSTESVALFHLVRVARNTHIHSGGRADTALVNRIEATEPGVMATWQSITRTPFPAYRLGDPVTLGLAELIGILALTKRLAEEANVALQTALPRSVWATIVVRDWASEGHRGNRDQEPRALVGYARHNYGPLQLTPAELEEAKSGLAP</sequence>
<evidence type="ECO:0000313" key="1">
    <source>
        <dbReference type="EMBL" id="NKY38136.1"/>
    </source>
</evidence>
<accession>A0ABX1JY36</accession>
<organism evidence="1 2">
    <name type="scientific">Cellulomonas septica</name>
    <dbReference type="NCBI Taxonomy" id="285080"/>
    <lineage>
        <taxon>Bacteria</taxon>
        <taxon>Bacillati</taxon>
        <taxon>Actinomycetota</taxon>
        <taxon>Actinomycetes</taxon>
        <taxon>Micrococcales</taxon>
        <taxon>Cellulomonadaceae</taxon>
        <taxon>Cellulomonas</taxon>
    </lineage>
</organism>
<reference evidence="1 2" key="1">
    <citation type="submission" date="2020-04" db="EMBL/GenBank/DDBJ databases">
        <title>MicrobeNet Type strains.</title>
        <authorList>
            <person name="Nicholson A.C."/>
        </authorList>
    </citation>
    <scope>NUCLEOTIDE SEQUENCE [LARGE SCALE GENOMIC DNA]</scope>
    <source>
        <strain evidence="1 2">ATCC BAA-787</strain>
    </source>
</reference>
<keyword evidence="2" id="KW-1185">Reference proteome</keyword>
<comment type="caution">
    <text evidence="1">The sequence shown here is derived from an EMBL/GenBank/DDBJ whole genome shotgun (WGS) entry which is preliminary data.</text>
</comment>
<protein>
    <submittedName>
        <fullName evidence="1">Uncharacterized protein</fullName>
    </submittedName>
</protein>
<dbReference type="EMBL" id="JAAXOY010000004">
    <property type="protein sequence ID" value="NKY38136.1"/>
    <property type="molecule type" value="Genomic_DNA"/>
</dbReference>
<dbReference type="Proteomes" id="UP000777774">
    <property type="component" value="Unassembled WGS sequence"/>
</dbReference>
<proteinExistence type="predicted"/>
<name>A0ABX1JY36_9CELL</name>
<dbReference type="RefSeq" id="WP_168676574.1">
    <property type="nucleotide sequence ID" value="NZ_JAAXOY010000004.1"/>
</dbReference>